<dbReference type="GO" id="GO:0016810">
    <property type="term" value="F:hydrolase activity, acting on carbon-nitrogen (but not peptide) bonds"/>
    <property type="evidence" value="ECO:0007669"/>
    <property type="project" value="InterPro"/>
</dbReference>
<evidence type="ECO:0000313" key="3">
    <source>
        <dbReference type="Proteomes" id="UP000198571"/>
    </source>
</evidence>
<protein>
    <submittedName>
        <fullName evidence="2">Probable sporulation protein, polysaccharide deacetylase family</fullName>
    </submittedName>
</protein>
<dbReference type="GO" id="GO:0016020">
    <property type="term" value="C:membrane"/>
    <property type="evidence" value="ECO:0007669"/>
    <property type="project" value="TreeGrafter"/>
</dbReference>
<dbReference type="AlphaFoldDB" id="A0A1H9QGD3"/>
<dbReference type="STRING" id="1601833.SAMN05518684_102217"/>
<dbReference type="GO" id="GO:0005975">
    <property type="term" value="P:carbohydrate metabolic process"/>
    <property type="evidence" value="ECO:0007669"/>
    <property type="project" value="InterPro"/>
</dbReference>
<name>A0A1H9QGD3_9BACI</name>
<gene>
    <name evidence="2" type="ORF">SAMN05518684_102217</name>
</gene>
<evidence type="ECO:0000259" key="1">
    <source>
        <dbReference type="PROSITE" id="PS51677"/>
    </source>
</evidence>
<sequence length="306" mass="34537">MLFMTFSTLQNPVTGNYIKEITGKAEQVLKEEDPLYMEIIRKRQEYDQPAVDAVIDPVWKAIPGLNGKRIDVQKSYDKMKPAGAFQEGLLTFEEIPPEVTLKDLPPAPVYKGNPGKPMAGMMVNVAWGNEYLPDMLKTFKKYDVKATFFLDGSWVKNNPNLAMMIKEEGHEIGNHAYSHPNMQQLSRERIHDEIRRTNEVINAALNVTPQWFAPPSGSYRDEVVKVAREHGMYTVLWTVDTVDWKKPDPASMADRVVTKTEPGSLILMHPTSSTKEGLETMITGIQKKGLKLGNLSDVLSEKRSSE</sequence>
<dbReference type="Gene3D" id="3.20.20.370">
    <property type="entry name" value="Glycoside hydrolase/deacetylase"/>
    <property type="match status" value="1"/>
</dbReference>
<dbReference type="SUPFAM" id="SSF88713">
    <property type="entry name" value="Glycoside hydrolase/deacetylase"/>
    <property type="match status" value="1"/>
</dbReference>
<dbReference type="EMBL" id="FOGT01000002">
    <property type="protein sequence ID" value="SER59621.1"/>
    <property type="molecule type" value="Genomic_DNA"/>
</dbReference>
<dbReference type="CDD" id="cd10950">
    <property type="entry name" value="CE4_BsYlxY_like"/>
    <property type="match status" value="1"/>
</dbReference>
<dbReference type="PANTHER" id="PTHR10587">
    <property type="entry name" value="GLYCOSYL TRANSFERASE-RELATED"/>
    <property type="match status" value="1"/>
</dbReference>
<feature type="domain" description="NodB homology" evidence="1">
    <location>
        <begin position="117"/>
        <end position="293"/>
    </location>
</feature>
<dbReference type="InterPro" id="IPR014228">
    <property type="entry name" value="Spore_polysacc_deacetyl_YlxY"/>
</dbReference>
<dbReference type="PANTHER" id="PTHR10587:SF80">
    <property type="entry name" value="CHITOOLIGOSACCHARIDE DEACETYLASE"/>
    <property type="match status" value="1"/>
</dbReference>
<dbReference type="Pfam" id="PF01522">
    <property type="entry name" value="Polysacc_deac_1"/>
    <property type="match status" value="1"/>
</dbReference>
<evidence type="ECO:0000313" key="2">
    <source>
        <dbReference type="EMBL" id="SER59621.1"/>
    </source>
</evidence>
<dbReference type="InterPro" id="IPR050248">
    <property type="entry name" value="Polysacc_deacetylase_ArnD"/>
</dbReference>
<proteinExistence type="predicted"/>
<dbReference type="InterPro" id="IPR002509">
    <property type="entry name" value="NODB_dom"/>
</dbReference>
<dbReference type="NCBIfam" id="TIGR02873">
    <property type="entry name" value="spore_ylxY"/>
    <property type="match status" value="1"/>
</dbReference>
<reference evidence="3" key="1">
    <citation type="submission" date="2016-10" db="EMBL/GenBank/DDBJ databases">
        <authorList>
            <person name="Varghese N."/>
            <person name="Submissions S."/>
        </authorList>
    </citation>
    <scope>NUCLEOTIDE SEQUENCE [LARGE SCALE GENOMIC DNA]</scope>
    <source>
        <strain evidence="3">S9</strain>
    </source>
</reference>
<dbReference type="PROSITE" id="PS51677">
    <property type="entry name" value="NODB"/>
    <property type="match status" value="1"/>
</dbReference>
<dbReference type="InterPro" id="IPR011330">
    <property type="entry name" value="Glyco_hydro/deAcase_b/a-brl"/>
</dbReference>
<keyword evidence="3" id="KW-1185">Reference proteome</keyword>
<dbReference type="Proteomes" id="UP000198571">
    <property type="component" value="Unassembled WGS sequence"/>
</dbReference>
<organism evidence="2 3">
    <name type="scientific">Salipaludibacillus aurantiacus</name>
    <dbReference type="NCBI Taxonomy" id="1601833"/>
    <lineage>
        <taxon>Bacteria</taxon>
        <taxon>Bacillati</taxon>
        <taxon>Bacillota</taxon>
        <taxon>Bacilli</taxon>
        <taxon>Bacillales</taxon>
        <taxon>Bacillaceae</taxon>
    </lineage>
</organism>
<accession>A0A1H9QGD3</accession>